<feature type="compositionally biased region" description="Low complexity" evidence="1">
    <location>
        <begin position="45"/>
        <end position="55"/>
    </location>
</feature>
<gene>
    <name evidence="2" type="ORF">GHC57_10070</name>
</gene>
<dbReference type="InterPro" id="IPR010982">
    <property type="entry name" value="Lambda_DNA-bd_dom_sf"/>
</dbReference>
<keyword evidence="3" id="KW-1185">Reference proteome</keyword>
<evidence type="ECO:0000256" key="1">
    <source>
        <dbReference type="SAM" id="MobiDB-lite"/>
    </source>
</evidence>
<comment type="caution">
    <text evidence="2">The sequence shown here is derived from an EMBL/GenBank/DDBJ whole genome shotgun (WGS) entry which is preliminary data.</text>
</comment>
<evidence type="ECO:0000313" key="2">
    <source>
        <dbReference type="EMBL" id="MQX36861.1"/>
    </source>
</evidence>
<sequence>MLIAYVRGTSRAPFDALAGLAAGVGVSLDWLATGEGPMRRDRGAAEAAQSQSQGQTHAQPTAVPSPPVPEAATSAGQPLDGALLGLCFEGIKRTYRDVNARIDDRSAGVMAARLYDDVVAATAGEPDPESARRIALRLALQQLRRDLQTAPTAAADAGKHSA</sequence>
<dbReference type="Gene3D" id="1.10.260.40">
    <property type="entry name" value="lambda repressor-like DNA-binding domains"/>
    <property type="match status" value="1"/>
</dbReference>
<dbReference type="GO" id="GO:0003677">
    <property type="term" value="F:DNA binding"/>
    <property type="evidence" value="ECO:0007669"/>
    <property type="project" value="InterPro"/>
</dbReference>
<feature type="region of interest" description="Disordered" evidence="1">
    <location>
        <begin position="35"/>
        <end position="76"/>
    </location>
</feature>
<protein>
    <recommendedName>
        <fullName evidence="4">HTH cro/C1-type domain-containing protein</fullName>
    </recommendedName>
</protein>
<reference evidence="2 3" key="1">
    <citation type="submission" date="2019-10" db="EMBL/GenBank/DDBJ databases">
        <title>Draft whole-genome sequence of the purple nonsulfur photosynthetic bacterium Roseospira navarrensis DSM 15114.</title>
        <authorList>
            <person name="Kyndt J.A."/>
            <person name="Meyer T.E."/>
        </authorList>
    </citation>
    <scope>NUCLEOTIDE SEQUENCE [LARGE SCALE GENOMIC DNA]</scope>
    <source>
        <strain evidence="2 3">DSM 15114</strain>
    </source>
</reference>
<name>A0A7X2D3K5_9PROT</name>
<proteinExistence type="predicted"/>
<evidence type="ECO:0008006" key="4">
    <source>
        <dbReference type="Google" id="ProtNLM"/>
    </source>
</evidence>
<evidence type="ECO:0000313" key="3">
    <source>
        <dbReference type="Proteomes" id="UP000434582"/>
    </source>
</evidence>
<dbReference type="Proteomes" id="UP000434582">
    <property type="component" value="Unassembled WGS sequence"/>
</dbReference>
<dbReference type="EMBL" id="WIVE01000027">
    <property type="protein sequence ID" value="MQX36861.1"/>
    <property type="molecule type" value="Genomic_DNA"/>
</dbReference>
<organism evidence="2 3">
    <name type="scientific">Roseospira navarrensis</name>
    <dbReference type="NCBI Taxonomy" id="140058"/>
    <lineage>
        <taxon>Bacteria</taxon>
        <taxon>Pseudomonadati</taxon>
        <taxon>Pseudomonadota</taxon>
        <taxon>Alphaproteobacteria</taxon>
        <taxon>Rhodospirillales</taxon>
        <taxon>Rhodospirillaceae</taxon>
        <taxon>Roseospira</taxon>
    </lineage>
</organism>
<accession>A0A7X2D3K5</accession>
<dbReference type="AlphaFoldDB" id="A0A7X2D3K5"/>
<dbReference type="RefSeq" id="WP_153343754.1">
    <property type="nucleotide sequence ID" value="NZ_WIVE01000027.1"/>
</dbReference>